<keyword evidence="5" id="KW-0560">Oxidoreductase</keyword>
<dbReference type="InterPro" id="IPR036291">
    <property type="entry name" value="NAD(P)-bd_dom_sf"/>
</dbReference>
<dbReference type="InterPro" id="IPR014187">
    <property type="entry name" value="ADH_Zn_typ-2"/>
</dbReference>
<evidence type="ECO:0000313" key="7">
    <source>
        <dbReference type="EMBL" id="SVB20759.1"/>
    </source>
</evidence>
<proteinExistence type="inferred from homology"/>
<dbReference type="NCBIfam" id="TIGR02822">
    <property type="entry name" value="adh_fam_2"/>
    <property type="match status" value="1"/>
</dbReference>
<keyword evidence="3" id="KW-0479">Metal-binding</keyword>
<dbReference type="InterPro" id="IPR013154">
    <property type="entry name" value="ADH-like_N"/>
</dbReference>
<dbReference type="InterPro" id="IPR011032">
    <property type="entry name" value="GroES-like_sf"/>
</dbReference>
<name>A0A382C4H3_9ZZZZ</name>
<dbReference type="Pfam" id="PF08240">
    <property type="entry name" value="ADH_N"/>
    <property type="match status" value="1"/>
</dbReference>
<reference evidence="7" key="1">
    <citation type="submission" date="2018-05" db="EMBL/GenBank/DDBJ databases">
        <authorList>
            <person name="Lanie J.A."/>
            <person name="Ng W.-L."/>
            <person name="Kazmierczak K.M."/>
            <person name="Andrzejewski T.M."/>
            <person name="Davidsen T.M."/>
            <person name="Wayne K.J."/>
            <person name="Tettelin H."/>
            <person name="Glass J.I."/>
            <person name="Rusch D."/>
            <person name="Podicherti R."/>
            <person name="Tsui H.-C.T."/>
            <person name="Winkler M.E."/>
        </authorList>
    </citation>
    <scope>NUCLEOTIDE SEQUENCE</scope>
</reference>
<evidence type="ECO:0000256" key="2">
    <source>
        <dbReference type="ARBA" id="ARBA00008072"/>
    </source>
</evidence>
<dbReference type="GO" id="GO:0046872">
    <property type="term" value="F:metal ion binding"/>
    <property type="evidence" value="ECO:0007669"/>
    <property type="project" value="UniProtKB-KW"/>
</dbReference>
<evidence type="ECO:0000256" key="4">
    <source>
        <dbReference type="ARBA" id="ARBA00022833"/>
    </source>
</evidence>
<dbReference type="CDD" id="cd08298">
    <property type="entry name" value="CAD2"/>
    <property type="match status" value="1"/>
</dbReference>
<dbReference type="Gene3D" id="3.90.180.10">
    <property type="entry name" value="Medium-chain alcohol dehydrogenases, catalytic domain"/>
    <property type="match status" value="1"/>
</dbReference>
<dbReference type="InterPro" id="IPR020843">
    <property type="entry name" value="ER"/>
</dbReference>
<dbReference type="GO" id="GO:0004022">
    <property type="term" value="F:alcohol dehydrogenase (NAD+) activity"/>
    <property type="evidence" value="ECO:0007669"/>
    <property type="project" value="TreeGrafter"/>
</dbReference>
<dbReference type="SUPFAM" id="SSF51735">
    <property type="entry name" value="NAD(P)-binding Rossmann-fold domains"/>
    <property type="match status" value="1"/>
</dbReference>
<dbReference type="Gene3D" id="3.40.50.720">
    <property type="entry name" value="NAD(P)-binding Rossmann-like Domain"/>
    <property type="match status" value="1"/>
</dbReference>
<protein>
    <recommendedName>
        <fullName evidence="6">Enoyl reductase (ER) domain-containing protein</fullName>
    </recommendedName>
</protein>
<dbReference type="PANTHER" id="PTHR42940:SF8">
    <property type="entry name" value="VACUOLAR PROTEIN SORTING-ASSOCIATED PROTEIN 11"/>
    <property type="match status" value="1"/>
</dbReference>
<organism evidence="7">
    <name type="scientific">marine metagenome</name>
    <dbReference type="NCBI Taxonomy" id="408172"/>
    <lineage>
        <taxon>unclassified sequences</taxon>
        <taxon>metagenomes</taxon>
        <taxon>ecological metagenomes</taxon>
    </lineage>
</organism>
<keyword evidence="4" id="KW-0862">Zinc</keyword>
<evidence type="ECO:0000256" key="5">
    <source>
        <dbReference type="ARBA" id="ARBA00023002"/>
    </source>
</evidence>
<dbReference type="EMBL" id="UINC01032687">
    <property type="protein sequence ID" value="SVB20759.1"/>
    <property type="molecule type" value="Genomic_DNA"/>
</dbReference>
<comment type="cofactor">
    <cofactor evidence="1">
        <name>Zn(2+)</name>
        <dbReference type="ChEBI" id="CHEBI:29105"/>
    </cofactor>
</comment>
<evidence type="ECO:0000256" key="3">
    <source>
        <dbReference type="ARBA" id="ARBA00022723"/>
    </source>
</evidence>
<feature type="domain" description="Enoyl reductase (ER)" evidence="6">
    <location>
        <begin position="10"/>
        <end position="329"/>
    </location>
</feature>
<dbReference type="SMART" id="SM00829">
    <property type="entry name" value="PKS_ER"/>
    <property type="match status" value="1"/>
</dbReference>
<comment type="similarity">
    <text evidence="2">Belongs to the zinc-containing alcohol dehydrogenase family.</text>
</comment>
<accession>A0A382C4H3</accession>
<gene>
    <name evidence="7" type="ORF">METZ01_LOCUS173613</name>
</gene>
<dbReference type="AlphaFoldDB" id="A0A382C4H3"/>
<evidence type="ECO:0000259" key="6">
    <source>
        <dbReference type="SMART" id="SM00829"/>
    </source>
</evidence>
<dbReference type="SUPFAM" id="SSF50129">
    <property type="entry name" value="GroES-like"/>
    <property type="match status" value="1"/>
</dbReference>
<dbReference type="GO" id="GO:0005737">
    <property type="term" value="C:cytoplasm"/>
    <property type="evidence" value="ECO:0007669"/>
    <property type="project" value="TreeGrafter"/>
</dbReference>
<dbReference type="PANTHER" id="PTHR42940">
    <property type="entry name" value="ALCOHOL DEHYDROGENASE 1-RELATED"/>
    <property type="match status" value="1"/>
</dbReference>
<sequence length="332" mass="36435">MKAMMLHHPGMIEDVQLKCETLDIQEPKESEILIRVKFCAVCRTDLHLIEGDLPVPELPVIPGHQVVGIIEETGDRIDEFKKGDRVGVPWMSSTCCRCGYCKGGTENLCDLAQFTGLDRHGGYAEYITAPGQFVYKLPDEIADHQAAPLLCSGIIGYRSLKLSGLRSGQKLGIYGFGASAHITIQVAIHLNCEVYVFTRSEEHRIHAEELGAVWSGGSNDDPGTELDSVLIFAPSGVLMVDSLKNLRKGGTVVSAGIHMSDIPKFPYRLLYGERAMMSATNATHQDGLEFLKLASEIPIRTEVKLYQLEQANQALLDLKQSRIKGAAVLTID</sequence>
<evidence type="ECO:0000256" key="1">
    <source>
        <dbReference type="ARBA" id="ARBA00001947"/>
    </source>
</evidence>